<dbReference type="InterPro" id="IPR018775">
    <property type="entry name" value="RlaP"/>
</dbReference>
<dbReference type="PANTHER" id="PTHR34817:SF2">
    <property type="entry name" value="NUCLEOTIDYLTRANSFERASE"/>
    <property type="match status" value="1"/>
</dbReference>
<dbReference type="Proteomes" id="UP001168883">
    <property type="component" value="Unassembled WGS sequence"/>
</dbReference>
<protein>
    <submittedName>
        <fullName evidence="1">Nucleotidyltransferase domain-containing protein</fullName>
    </submittedName>
</protein>
<dbReference type="EMBL" id="JAUMKJ010000001">
    <property type="protein sequence ID" value="MDO3675683.1"/>
    <property type="molecule type" value="Genomic_DNA"/>
</dbReference>
<comment type="caution">
    <text evidence="1">The sequence shown here is derived from an EMBL/GenBank/DDBJ whole genome shotgun (WGS) entry which is preliminary data.</text>
</comment>
<dbReference type="Pfam" id="PF10127">
    <property type="entry name" value="RlaP"/>
    <property type="match status" value="1"/>
</dbReference>
<dbReference type="RefSeq" id="WP_302877091.1">
    <property type="nucleotide sequence ID" value="NZ_JAUMKJ010000001.1"/>
</dbReference>
<accession>A0ABT8V2P4</accession>
<reference evidence="1" key="1">
    <citation type="submission" date="2023-07" db="EMBL/GenBank/DDBJ databases">
        <authorList>
            <person name="Aktuganov G."/>
            <person name="Boyko T."/>
            <person name="Delegan Y."/>
            <person name="Galimzianova N."/>
            <person name="Gilvanova E."/>
            <person name="Korobov V."/>
            <person name="Kuzmina L."/>
            <person name="Melentiev A."/>
            <person name="Milman P."/>
            <person name="Ryabova A."/>
            <person name="Stupak E."/>
            <person name="Yasakov T."/>
            <person name="Zharikova N."/>
            <person name="Zhurenko E."/>
        </authorList>
    </citation>
    <scope>NUCLEOTIDE SEQUENCE</scope>
    <source>
        <strain evidence="1">IB-739</strain>
    </source>
</reference>
<proteinExistence type="predicted"/>
<dbReference type="PANTHER" id="PTHR34817">
    <property type="entry name" value="NUCLEOTIDYLTRANSFERASE"/>
    <property type="match status" value="1"/>
</dbReference>
<keyword evidence="2" id="KW-1185">Reference proteome</keyword>
<evidence type="ECO:0000313" key="1">
    <source>
        <dbReference type="EMBL" id="MDO3675683.1"/>
    </source>
</evidence>
<evidence type="ECO:0000313" key="2">
    <source>
        <dbReference type="Proteomes" id="UP001168883"/>
    </source>
</evidence>
<sequence length="262" mass="31195">MTDFRHHILEELCRIERQEQVRILYACESGSRAWGFPSKDSDYDVRFLYVRPVEWYLSIFEQRDVIERPISDKLDINGWDLRKALNLFRKSNPPLLEWLQSPIPYYEKYSAAERIRRISPLTFSPKSCMYHYLNMAKGNYRDYLQGEQVKIKKYFYVLRPVLACEWIERFNAMPPMEFDVLVNRLVPEGSELKQIICKLVERKMAGDEMDYEPRINPINDFLEQKMNHFEHTAVHLKSAAGAQARELDELFRAVLSEVWENG</sequence>
<organism evidence="1 2">
    <name type="scientific">Paenibacillus ehimensis</name>
    <dbReference type="NCBI Taxonomy" id="79264"/>
    <lineage>
        <taxon>Bacteria</taxon>
        <taxon>Bacillati</taxon>
        <taxon>Bacillota</taxon>
        <taxon>Bacilli</taxon>
        <taxon>Bacillales</taxon>
        <taxon>Paenibacillaceae</taxon>
        <taxon>Paenibacillus</taxon>
    </lineage>
</organism>
<name>A0ABT8V2P4_9BACL</name>
<gene>
    <name evidence="1" type="ORF">Q3C12_01630</name>
</gene>